<accession>A0A0J8UH89</accession>
<evidence type="ECO:0000313" key="1">
    <source>
        <dbReference type="EMBL" id="KMV20601.1"/>
    </source>
</evidence>
<sequence>MRWKQAPEVTAQADAGVPDAIAMHDADGQLVGWDESAAHAYLAERGLPSPCDDDCAARSHVDLW</sequence>
<reference evidence="1 2" key="1">
    <citation type="submission" date="2015-06" db="EMBL/GenBank/DDBJ databases">
        <title>Genome sequence of Mycobacterium conceptionense strain MLE.</title>
        <authorList>
            <person name="Greninger A.L."/>
            <person name="Cunningham G."/>
            <person name="Chiu C.Y."/>
            <person name="Miller S."/>
        </authorList>
    </citation>
    <scope>NUCLEOTIDE SEQUENCE [LARGE SCALE GENOMIC DNA]</scope>
    <source>
        <strain evidence="1 2">MLE</strain>
    </source>
</reference>
<dbReference type="Proteomes" id="UP000037594">
    <property type="component" value="Unassembled WGS sequence"/>
</dbReference>
<comment type="caution">
    <text evidence="1">The sequence shown here is derived from an EMBL/GenBank/DDBJ whole genome shotgun (WGS) entry which is preliminary data.</text>
</comment>
<name>A0A0J8UH89_9MYCO</name>
<gene>
    <name evidence="1" type="ORF">ACT17_02840</name>
</gene>
<dbReference type="EMBL" id="LFOD01000001">
    <property type="protein sequence ID" value="KMV20601.1"/>
    <property type="molecule type" value="Genomic_DNA"/>
</dbReference>
<dbReference type="PATRIC" id="fig|451644.5.peg.573"/>
<protein>
    <submittedName>
        <fullName evidence="1">Uncharacterized protein</fullName>
    </submittedName>
</protein>
<dbReference type="RefSeq" id="WP_019343865.1">
    <property type="nucleotide sequence ID" value="NZ_AGSZ01000090.1"/>
</dbReference>
<evidence type="ECO:0000313" key="2">
    <source>
        <dbReference type="Proteomes" id="UP000037594"/>
    </source>
</evidence>
<organism evidence="1 2">
    <name type="scientific">Mycolicibacterium conceptionense</name>
    <dbReference type="NCBI Taxonomy" id="451644"/>
    <lineage>
        <taxon>Bacteria</taxon>
        <taxon>Bacillati</taxon>
        <taxon>Actinomycetota</taxon>
        <taxon>Actinomycetes</taxon>
        <taxon>Mycobacteriales</taxon>
        <taxon>Mycobacteriaceae</taxon>
        <taxon>Mycolicibacterium</taxon>
    </lineage>
</organism>
<proteinExistence type="predicted"/>
<dbReference type="AlphaFoldDB" id="A0A0J8UH89"/>